<keyword evidence="3" id="KW-1185">Reference proteome</keyword>
<dbReference type="EMBL" id="JASCZI010030467">
    <property type="protein sequence ID" value="MED6122872.1"/>
    <property type="molecule type" value="Genomic_DNA"/>
</dbReference>
<evidence type="ECO:0000313" key="2">
    <source>
        <dbReference type="EMBL" id="MED6122872.1"/>
    </source>
</evidence>
<name>A0ABU6RFR4_9FABA</name>
<dbReference type="Proteomes" id="UP001341840">
    <property type="component" value="Unassembled WGS sequence"/>
</dbReference>
<reference evidence="2 3" key="1">
    <citation type="journal article" date="2023" name="Plants (Basel)">
        <title>Bridging the Gap: Combining Genomics and Transcriptomics Approaches to Understand Stylosanthes scabra, an Orphan Legume from the Brazilian Caatinga.</title>
        <authorList>
            <person name="Ferreira-Neto J.R.C."/>
            <person name="da Silva M.D."/>
            <person name="Binneck E."/>
            <person name="de Melo N.F."/>
            <person name="da Silva R.H."/>
            <person name="de Melo A.L.T.M."/>
            <person name="Pandolfi V."/>
            <person name="Bustamante F.O."/>
            <person name="Brasileiro-Vidal A.C."/>
            <person name="Benko-Iseppon A.M."/>
        </authorList>
    </citation>
    <scope>NUCLEOTIDE SEQUENCE [LARGE SCALE GENOMIC DNA]</scope>
    <source>
        <tissue evidence="2">Leaves</tissue>
    </source>
</reference>
<proteinExistence type="predicted"/>
<feature type="region of interest" description="Disordered" evidence="1">
    <location>
        <begin position="24"/>
        <end position="55"/>
    </location>
</feature>
<accession>A0ABU6RFR4</accession>
<organism evidence="2 3">
    <name type="scientific">Stylosanthes scabra</name>
    <dbReference type="NCBI Taxonomy" id="79078"/>
    <lineage>
        <taxon>Eukaryota</taxon>
        <taxon>Viridiplantae</taxon>
        <taxon>Streptophyta</taxon>
        <taxon>Embryophyta</taxon>
        <taxon>Tracheophyta</taxon>
        <taxon>Spermatophyta</taxon>
        <taxon>Magnoliopsida</taxon>
        <taxon>eudicotyledons</taxon>
        <taxon>Gunneridae</taxon>
        <taxon>Pentapetalae</taxon>
        <taxon>rosids</taxon>
        <taxon>fabids</taxon>
        <taxon>Fabales</taxon>
        <taxon>Fabaceae</taxon>
        <taxon>Papilionoideae</taxon>
        <taxon>50 kb inversion clade</taxon>
        <taxon>dalbergioids sensu lato</taxon>
        <taxon>Dalbergieae</taxon>
        <taxon>Pterocarpus clade</taxon>
        <taxon>Stylosanthes</taxon>
    </lineage>
</organism>
<evidence type="ECO:0000256" key="1">
    <source>
        <dbReference type="SAM" id="MobiDB-lite"/>
    </source>
</evidence>
<evidence type="ECO:0000313" key="3">
    <source>
        <dbReference type="Proteomes" id="UP001341840"/>
    </source>
</evidence>
<gene>
    <name evidence="2" type="ORF">PIB30_043970</name>
</gene>
<protein>
    <submittedName>
        <fullName evidence="2">Uncharacterized protein</fullName>
    </submittedName>
</protein>
<comment type="caution">
    <text evidence="2">The sequence shown here is derived from an EMBL/GenBank/DDBJ whole genome shotgun (WGS) entry which is preliminary data.</text>
</comment>
<sequence length="248" mass="27116">MKTLVTGHDAILKGLVASGGISVGSGPVGNEMGQRGTSSFEEHGKDASDPQLGRADTSLKRRLDFTVEDSTVEDLSKVMQQGPGSPFTFHSHVTPIVHANELPQASRLGTNLLRHGVAGMELAVAAYIFGRDLPDGEVLVTGVHGIGDMRMLKSLCPVKELYDDIINLTALMCTKINKEETIKKIWLPTTFQDIAAHPFTYDPNALAEIKAHFIGRADAIFKCIAMTTSLYSWIQPKWKKKQWDATLK</sequence>